<feature type="compositionally biased region" description="Low complexity" evidence="1">
    <location>
        <begin position="514"/>
        <end position="525"/>
    </location>
</feature>
<feature type="compositionally biased region" description="Basic and acidic residues" evidence="1">
    <location>
        <begin position="479"/>
        <end position="497"/>
    </location>
</feature>
<name>A0A179UH74_BLAGS</name>
<keyword evidence="3" id="KW-1185">Reference proteome</keyword>
<evidence type="ECO:0000256" key="1">
    <source>
        <dbReference type="SAM" id="MobiDB-lite"/>
    </source>
</evidence>
<dbReference type="Proteomes" id="UP000002038">
    <property type="component" value="Unassembled WGS sequence"/>
</dbReference>
<feature type="region of interest" description="Disordered" evidence="1">
    <location>
        <begin position="275"/>
        <end position="447"/>
    </location>
</feature>
<evidence type="ECO:0000313" key="2">
    <source>
        <dbReference type="EMBL" id="OAT07396.1"/>
    </source>
</evidence>
<dbReference type="OrthoDB" id="5599552at2759"/>
<feature type="compositionally biased region" description="Polar residues" evidence="1">
    <location>
        <begin position="276"/>
        <end position="288"/>
    </location>
</feature>
<feature type="compositionally biased region" description="Basic and acidic residues" evidence="1">
    <location>
        <begin position="436"/>
        <end position="447"/>
    </location>
</feature>
<reference evidence="3" key="1">
    <citation type="journal article" date="2015" name="PLoS Genet.">
        <title>The dynamic genome and transcriptome of the human fungal pathogen Blastomyces and close relative Emmonsia.</title>
        <authorList>
            <person name="Munoz J.F."/>
            <person name="Gauthier G.M."/>
            <person name="Desjardins C.A."/>
            <person name="Gallo J.E."/>
            <person name="Holder J."/>
            <person name="Sullivan T.D."/>
            <person name="Marty A.J."/>
            <person name="Carmen J.C."/>
            <person name="Chen Z."/>
            <person name="Ding L."/>
            <person name="Gujja S."/>
            <person name="Magrini V."/>
            <person name="Misas E."/>
            <person name="Mitreva M."/>
            <person name="Priest M."/>
            <person name="Saif S."/>
            <person name="Whiston E.A."/>
            <person name="Young S."/>
            <person name="Zeng Q."/>
            <person name="Goldman W.E."/>
            <person name="Mardis E.R."/>
            <person name="Taylor J.W."/>
            <person name="McEwen J.G."/>
            <person name="Clay O.K."/>
            <person name="Klein B.S."/>
            <person name="Cuomo C.A."/>
        </authorList>
    </citation>
    <scope>NUCLEOTIDE SEQUENCE [LARGE SCALE GENOMIC DNA]</scope>
    <source>
        <strain evidence="3">SLH14081</strain>
    </source>
</reference>
<gene>
    <name evidence="2" type="ORF">BDBG_03465</name>
</gene>
<protein>
    <submittedName>
        <fullName evidence="2">Uncharacterized protein</fullName>
    </submittedName>
</protein>
<feature type="region of interest" description="Disordered" evidence="1">
    <location>
        <begin position="508"/>
        <end position="527"/>
    </location>
</feature>
<feature type="compositionally biased region" description="Polar residues" evidence="1">
    <location>
        <begin position="199"/>
        <end position="222"/>
    </location>
</feature>
<dbReference type="KEGG" id="bgh:BDBG_03465"/>
<evidence type="ECO:0000313" key="3">
    <source>
        <dbReference type="Proteomes" id="UP000002038"/>
    </source>
</evidence>
<feature type="compositionally biased region" description="Polar residues" evidence="1">
    <location>
        <begin position="1029"/>
        <end position="1054"/>
    </location>
</feature>
<feature type="region of interest" description="Disordered" evidence="1">
    <location>
        <begin position="1013"/>
        <end position="1054"/>
    </location>
</feature>
<accession>A0A179UH74</accession>
<proteinExistence type="predicted"/>
<dbReference type="AlphaFoldDB" id="A0A179UH74"/>
<sequence length="1079" mass="118774">MASESILQPVINRIDLSGEWDGNPSSQVALHAKIELLIKLYQQVLYAWIQSDTWGKKFVSAPNTRLRLLDLSNDGVELLQFDGPAKLLEASRLPHHLEEISDEKSINLSGVSCRRSMECSDILKRITSEGTESLNETPRTLYRKGMELSPPPTKRRLFPPSPTSTLSRLPSFGEMVLALEKESVYSRDGEDDGYDGGASRSTDISATDISESSDTNSGVQSLDTARAINGDLVFEMEAMLADLKGGMNGPDGFGGLPITGLYGTEKEIKVTDTCDQETSLFSSPTKTPKPQKRIVSRIPVKAQRLAKSSSPSEELSHSSESGGNFRDMSDSPSKTMSPPSDIFPVPGNESPSPIPSTPRNEQFSPVKLPNTLPADSNKHWVDQESESPQSPTRKFSYGAVRQVPPLFDRFFPQPDLTGSRRNIRGPWQSDVGITTQEKESGQKDNDKSVYVSTWLKTNESNGILKEYSQSRSLHPTRYSTEHGKGHKENTPASEKSDSQSTGILDQSQAQKPITLPSPSTSSQLSMPWNSAEELAKKCDLGQHLHMESVIPAPELAIVEELGRDFYILSPETSVSTAYTIGFDLKVKLGPLQPGGWQLLKIPGLPIEKQGGKGTVKLAILHGSVNKKLDCGARGLLSVAPDGAGFIADFDIAEPFALSMRAVELLTSESRDNRILNHEVRMVLRCHPRARTRAVVEYTAVCALSLYQKILCADEGFIPVIISDGPGGDFEWTMEKGSRDFRVGKRTANAADIGTTRIRIFCKEDELDGCFRITWEVPYGASISQTWVPKLFFEKPATQTEYAPLLRSQLQMETLGNPVLKEETESGENALEKAGSKWEQDDLEDLGYLGLPTFETESMPYWCVHQLVRVVLFSMAIMQELSDLVQIYVARVPLGSMKIILLSVVVVLVTQHLGPPSIESQISPQECLGPLCPRSYVQVERPLGSFNWFAREKASVVDRGLLGHIFNAVNGREVTFMDSENVRNVENARSVENDAGERGDMQTKAAQAQIVREAGPAPRIGTEDRYDPTRISTQTKLKNNDGSSGTASEPTTTSTAVVAPKKVSLRDRIDMFFGWDGLLE</sequence>
<dbReference type="VEuPathDB" id="FungiDB:BDBG_03465"/>
<dbReference type="GeneID" id="8505683"/>
<dbReference type="EMBL" id="GG657452">
    <property type="protein sequence ID" value="OAT07396.1"/>
    <property type="molecule type" value="Genomic_DNA"/>
</dbReference>
<feature type="region of interest" description="Disordered" evidence="1">
    <location>
        <begin position="465"/>
        <end position="502"/>
    </location>
</feature>
<dbReference type="RefSeq" id="XP_002626301.1">
    <property type="nucleotide sequence ID" value="XM_002626255.2"/>
</dbReference>
<feature type="compositionally biased region" description="Low complexity" evidence="1">
    <location>
        <begin position="308"/>
        <end position="321"/>
    </location>
</feature>
<feature type="region of interest" description="Disordered" evidence="1">
    <location>
        <begin position="143"/>
        <end position="165"/>
    </location>
</feature>
<feature type="region of interest" description="Disordered" evidence="1">
    <location>
        <begin position="184"/>
        <end position="222"/>
    </location>
</feature>
<organism evidence="2 3">
    <name type="scientific">Blastomyces gilchristii (strain SLH14081)</name>
    <name type="common">Blastomyces dermatitidis</name>
    <dbReference type="NCBI Taxonomy" id="559298"/>
    <lineage>
        <taxon>Eukaryota</taxon>
        <taxon>Fungi</taxon>
        <taxon>Dikarya</taxon>
        <taxon>Ascomycota</taxon>
        <taxon>Pezizomycotina</taxon>
        <taxon>Eurotiomycetes</taxon>
        <taxon>Eurotiomycetidae</taxon>
        <taxon>Onygenales</taxon>
        <taxon>Ajellomycetaceae</taxon>
        <taxon>Blastomyces</taxon>
    </lineage>
</organism>